<keyword evidence="1" id="KW-0812">Transmembrane</keyword>
<feature type="transmembrane region" description="Helical" evidence="1">
    <location>
        <begin position="108"/>
        <end position="128"/>
    </location>
</feature>
<feature type="transmembrane region" description="Helical" evidence="1">
    <location>
        <begin position="350"/>
        <end position="371"/>
    </location>
</feature>
<dbReference type="Proteomes" id="UP000023152">
    <property type="component" value="Unassembled WGS sequence"/>
</dbReference>
<keyword evidence="1" id="KW-0472">Membrane</keyword>
<keyword evidence="1" id="KW-1133">Transmembrane helix</keyword>
<dbReference type="EMBL" id="ASPP01007259">
    <property type="protein sequence ID" value="ETO27429.1"/>
    <property type="molecule type" value="Genomic_DNA"/>
</dbReference>
<dbReference type="PANTHER" id="PTHR11319:SF35">
    <property type="entry name" value="OUTER MEMBRANE PROTEIN PMPC-RELATED"/>
    <property type="match status" value="1"/>
</dbReference>
<feature type="transmembrane region" description="Helical" evidence="1">
    <location>
        <begin position="254"/>
        <end position="277"/>
    </location>
</feature>
<sequence length="551" mass="62429">MVSNTQPCADCGGYDGVTCAGGENLTVELDWWAYVQNHNDSVSELAAASCPTGYCCQRHRGCNYATDTKYICASNRNSSVPLCGACNDGFSELLGTAACGACEEPQTWLVLVPIIFGFVFMIYLAFAARYKDDWVSVLQTKNELIYVLFFYFLFFLFKKKKKAFYYDCVCHPFIFKIDRLKLSSSMAQLMFFKPLTYYFQSLSYVLVQGGITLWLSPLLSVFEFQWNGGNGQTGGDHNEGGICIIKGLTSKGEILLQAFTPALFLCQLTILFGLYRLCGKKNEEQDRPQTFCGLLPKFSIAFWQVILLCLGTFITVALRFLACRRIKDVYSGHGNIDILFFAGDSHCLGWYWYLALLFLLLSVCVCARGLLDTNLNDGVYWEFVIVARRVGVALFATVQTYDTVFFNLCLILTLMCCLCGQLVYSPFQDMEINILEGLSIFCLLAIVIGVNFLTNKPSHFSDEFIHVCISIFIIVPFVVFVYFIFNNAYTKKYNEAMFVLTSNEEMVEMQLDEGNKKTVDQNTTTRERVESEQGEYIEPEMRTFQKSYALT</sequence>
<feature type="transmembrane region" description="Helical" evidence="1">
    <location>
        <begin position="404"/>
        <end position="425"/>
    </location>
</feature>
<dbReference type="PANTHER" id="PTHR11319">
    <property type="entry name" value="G PROTEIN-COUPLED RECEPTOR-RELATED"/>
    <property type="match status" value="1"/>
</dbReference>
<name>X6NP25_RETFI</name>
<feature type="transmembrane region" description="Helical" evidence="1">
    <location>
        <begin position="298"/>
        <end position="322"/>
    </location>
</feature>
<accession>X6NP25</accession>
<evidence type="ECO:0000313" key="3">
    <source>
        <dbReference type="Proteomes" id="UP000023152"/>
    </source>
</evidence>
<feature type="transmembrane region" description="Helical" evidence="1">
    <location>
        <begin position="432"/>
        <end position="452"/>
    </location>
</feature>
<feature type="transmembrane region" description="Helical" evidence="1">
    <location>
        <begin position="140"/>
        <end position="157"/>
    </location>
</feature>
<comment type="caution">
    <text evidence="2">The sequence shown here is derived from an EMBL/GenBank/DDBJ whole genome shotgun (WGS) entry which is preliminary data.</text>
</comment>
<evidence type="ECO:0000313" key="2">
    <source>
        <dbReference type="EMBL" id="ETO27429.1"/>
    </source>
</evidence>
<protein>
    <submittedName>
        <fullName evidence="2">Uncharacterized protein</fullName>
    </submittedName>
</protein>
<organism evidence="2 3">
    <name type="scientific">Reticulomyxa filosa</name>
    <dbReference type="NCBI Taxonomy" id="46433"/>
    <lineage>
        <taxon>Eukaryota</taxon>
        <taxon>Sar</taxon>
        <taxon>Rhizaria</taxon>
        <taxon>Retaria</taxon>
        <taxon>Foraminifera</taxon>
        <taxon>Monothalamids</taxon>
        <taxon>Reticulomyxidae</taxon>
        <taxon>Reticulomyxa</taxon>
    </lineage>
</organism>
<gene>
    <name evidence="2" type="ORF">RFI_09705</name>
</gene>
<reference evidence="2 3" key="1">
    <citation type="journal article" date="2013" name="Curr. Biol.">
        <title>The Genome of the Foraminiferan Reticulomyxa filosa.</title>
        <authorList>
            <person name="Glockner G."/>
            <person name="Hulsmann N."/>
            <person name="Schleicher M."/>
            <person name="Noegel A.A."/>
            <person name="Eichinger L."/>
            <person name="Gallinger C."/>
            <person name="Pawlowski J."/>
            <person name="Sierra R."/>
            <person name="Euteneuer U."/>
            <person name="Pillet L."/>
            <person name="Moustafa A."/>
            <person name="Platzer M."/>
            <person name="Groth M."/>
            <person name="Szafranski K."/>
            <person name="Schliwa M."/>
        </authorList>
    </citation>
    <scope>NUCLEOTIDE SEQUENCE [LARGE SCALE GENOMIC DNA]</scope>
</reference>
<dbReference type="AlphaFoldDB" id="X6NP25"/>
<feature type="transmembrane region" description="Helical" evidence="1">
    <location>
        <begin position="464"/>
        <end position="485"/>
    </location>
</feature>
<evidence type="ECO:0000256" key="1">
    <source>
        <dbReference type="SAM" id="Phobius"/>
    </source>
</evidence>
<proteinExistence type="predicted"/>
<keyword evidence="3" id="KW-1185">Reference proteome</keyword>